<dbReference type="VEuPathDB" id="PlasmoDB:PVP01_0739100"/>
<evidence type="ECO:0000313" key="2">
    <source>
        <dbReference type="EMBL" id="SCA83684.1"/>
    </source>
</evidence>
<protein>
    <recommendedName>
        <fullName evidence="4">Variable surface protein Vir35</fullName>
    </recommendedName>
</protein>
<organism evidence="2 3">
    <name type="scientific">Plasmodium vivax</name>
    <name type="common">malaria parasite P. vivax</name>
    <dbReference type="NCBI Taxonomy" id="5855"/>
    <lineage>
        <taxon>Eukaryota</taxon>
        <taxon>Sar</taxon>
        <taxon>Alveolata</taxon>
        <taxon>Apicomplexa</taxon>
        <taxon>Aconoidasida</taxon>
        <taxon>Haemosporida</taxon>
        <taxon>Plasmodiidae</taxon>
        <taxon>Plasmodium</taxon>
        <taxon>Plasmodium (Plasmodium)</taxon>
    </lineage>
</organism>
<feature type="transmembrane region" description="Helical" evidence="1">
    <location>
        <begin position="12"/>
        <end position="30"/>
    </location>
</feature>
<evidence type="ECO:0000313" key="3">
    <source>
        <dbReference type="Proteomes" id="UP000196402"/>
    </source>
</evidence>
<keyword evidence="1" id="KW-1133">Transmembrane helix</keyword>
<dbReference type="Pfam" id="PF12420">
    <property type="entry name" value="DUF3671"/>
    <property type="match status" value="1"/>
</dbReference>
<gene>
    <name evidence="2" type="ORF">PVT01_000087000</name>
</gene>
<dbReference type="VEuPathDB" id="PlasmoDB:PVW1_120089000"/>
<evidence type="ECO:0000256" key="1">
    <source>
        <dbReference type="SAM" id="Phobius"/>
    </source>
</evidence>
<dbReference type="Proteomes" id="UP000196402">
    <property type="component" value="Unassembled WGS sequence"/>
</dbReference>
<feature type="transmembrane region" description="Helical" evidence="1">
    <location>
        <begin position="165"/>
        <end position="185"/>
    </location>
</feature>
<dbReference type="AlphaFoldDB" id="A0A1G4EGR2"/>
<proteinExistence type="predicted"/>
<dbReference type="EMBL" id="FLYH01000299">
    <property type="protein sequence ID" value="SCA83684.1"/>
    <property type="molecule type" value="Genomic_DNA"/>
</dbReference>
<evidence type="ECO:0008006" key="4">
    <source>
        <dbReference type="Google" id="ProtNLM"/>
    </source>
</evidence>
<keyword evidence="1" id="KW-0472">Membrane</keyword>
<accession>A0A1G4EGR2</accession>
<keyword evidence="1" id="KW-0812">Transmembrane</keyword>
<dbReference type="InterPro" id="IPR022139">
    <property type="entry name" value="Fam-L/Fam-M-like_plasmodium"/>
</dbReference>
<sequence length="281" mass="33191">MELLGYYKIKKNVKFVVLFKLFTFLLLIWNQNNGVGHLDKSLEKKYKSDISLNMNFNRLLAKHDRQRELKYSRQGAQLANDIINKNTRNVLKDTPSYVQLSKKGKTGLDVYMNEYKRRYRKKKGLSKLECYCEKKVLDKLHGLYAAGEKLKNEKKSLKNFFLKKYGIGLILFALMPAVSLIYYILFGAGSWWDAIIKFCRTASHISDEKLSGCQNRHEYKWKPYIDYIHPALMVFTFTMIIIILLFVFYTLIKVVKYEKLKSGKDKMSLKEYLRFSKDVFI</sequence>
<name>A0A1G4EGR2_PLAVI</name>
<dbReference type="VEuPathDB" id="PlasmoDB:PVPAM_120005200"/>
<feature type="transmembrane region" description="Helical" evidence="1">
    <location>
        <begin position="227"/>
        <end position="252"/>
    </location>
</feature>
<reference evidence="2 3" key="1">
    <citation type="submission" date="2016-07" db="EMBL/GenBank/DDBJ databases">
        <authorList>
            <consortium name="Pathogen Informatics"/>
        </authorList>
    </citation>
    <scope>NUCLEOTIDE SEQUENCE [LARGE SCALE GENOMIC DNA]</scope>
</reference>